<sequence length="33" mass="3770">ECDVYILEVIVVLQEFDGVFFTTERVFRTGTSG</sequence>
<protein>
    <submittedName>
        <fullName evidence="1">Uncharacterized protein</fullName>
    </submittedName>
</protein>
<evidence type="ECO:0000313" key="1">
    <source>
        <dbReference type="EMBL" id="EJW94448.1"/>
    </source>
</evidence>
<proteinExistence type="predicted"/>
<name>J9FJ52_9ZZZZ</name>
<organism evidence="1">
    <name type="scientific">gut metagenome</name>
    <dbReference type="NCBI Taxonomy" id="749906"/>
    <lineage>
        <taxon>unclassified sequences</taxon>
        <taxon>metagenomes</taxon>
        <taxon>organismal metagenomes</taxon>
    </lineage>
</organism>
<accession>J9FJ52</accession>
<feature type="non-terminal residue" evidence="1">
    <location>
        <position position="1"/>
    </location>
</feature>
<dbReference type="AlphaFoldDB" id="J9FJ52"/>
<gene>
    <name evidence="1" type="ORF">EVA_17449</name>
</gene>
<dbReference type="EMBL" id="AMCI01006371">
    <property type="protein sequence ID" value="EJW94448.1"/>
    <property type="molecule type" value="Genomic_DNA"/>
</dbReference>
<reference evidence="1" key="1">
    <citation type="journal article" date="2012" name="PLoS ONE">
        <title>Gene sets for utilization of primary and secondary nutrition supplies in the distal gut of endangered iberian lynx.</title>
        <authorList>
            <person name="Alcaide M."/>
            <person name="Messina E."/>
            <person name="Richter M."/>
            <person name="Bargiela R."/>
            <person name="Peplies J."/>
            <person name="Huws S.A."/>
            <person name="Newbold C.J."/>
            <person name="Golyshin P.N."/>
            <person name="Simon M.A."/>
            <person name="Lopez G."/>
            <person name="Yakimov M.M."/>
            <person name="Ferrer M."/>
        </authorList>
    </citation>
    <scope>NUCLEOTIDE SEQUENCE</scope>
</reference>
<comment type="caution">
    <text evidence="1">The sequence shown here is derived from an EMBL/GenBank/DDBJ whole genome shotgun (WGS) entry which is preliminary data.</text>
</comment>